<comment type="similarity">
    <text evidence="2">Belongs to the RmuC family.</text>
</comment>
<comment type="caution">
    <text evidence="6">The sequence shown here is derived from an EMBL/GenBank/DDBJ whole genome shotgun (WGS) entry which is preliminary data.</text>
</comment>
<keyword evidence="3" id="KW-0175">Coiled coil</keyword>
<dbReference type="InterPro" id="IPR003798">
    <property type="entry name" value="DNA_recombination_RmuC"/>
</dbReference>
<keyword evidence="4" id="KW-0233">DNA recombination</keyword>
<evidence type="ECO:0008006" key="8">
    <source>
        <dbReference type="Google" id="ProtNLM"/>
    </source>
</evidence>
<evidence type="ECO:0000256" key="3">
    <source>
        <dbReference type="ARBA" id="ARBA00023054"/>
    </source>
</evidence>
<dbReference type="PANTHER" id="PTHR30563:SF0">
    <property type="entry name" value="DNA RECOMBINATION PROTEIN RMUC"/>
    <property type="match status" value="1"/>
</dbReference>
<keyword evidence="5" id="KW-1133">Transmembrane helix</keyword>
<dbReference type="PANTHER" id="PTHR30563">
    <property type="entry name" value="DNA RECOMBINATION PROTEIN RMUC"/>
    <property type="match status" value="1"/>
</dbReference>
<evidence type="ECO:0000313" key="6">
    <source>
        <dbReference type="EMBL" id="KKU91084.1"/>
    </source>
</evidence>
<dbReference type="AlphaFoldDB" id="A0A0G1UAC3"/>
<sequence length="349" mass="40210">METILVVVLIILVVALGAVLWLLFDRLKTPREDSSAMTMLLNQMNDMKNTVDKKLGESHAFVQNQFGQSQKIIREITQELTRVNEGNKQVMNITDQLRSLQDTLKNTKQRGMLGEYSLEVILENYFPQSYERQYKFKNGDIVDFIIRVKDKLIPIDSKFSLDNYQRILESKTDAEREEYEEAFKADLKRRIDETSKYIKPNEGTMDFAFMFIPAEAIYYDLLINRIGAVKSNTRDLVEYAMGEKHVVIVSPTSFLAYLQTVLQGLKALQIEESAKEIGKRVEELRRHIGNYDTYMEKLGTQLGTSVRTYNTAYKELGKIDKDVLRITGKEAGIEPMVLETPEADSNQEE</sequence>
<organism evidence="6 7">
    <name type="scientific">Candidatus Jorgensenbacteria bacterium GW2011_GWA1_48_11</name>
    <dbReference type="NCBI Taxonomy" id="1618660"/>
    <lineage>
        <taxon>Bacteria</taxon>
        <taxon>Candidatus Joergenseniibacteriota</taxon>
    </lineage>
</organism>
<evidence type="ECO:0000256" key="1">
    <source>
        <dbReference type="ARBA" id="ARBA00003416"/>
    </source>
</evidence>
<evidence type="ECO:0000256" key="5">
    <source>
        <dbReference type="SAM" id="Phobius"/>
    </source>
</evidence>
<accession>A0A0G1UAC3</accession>
<dbReference type="Pfam" id="PF02646">
    <property type="entry name" value="RmuC"/>
    <property type="match status" value="1"/>
</dbReference>
<evidence type="ECO:0000256" key="2">
    <source>
        <dbReference type="ARBA" id="ARBA00009840"/>
    </source>
</evidence>
<reference evidence="6 7" key="1">
    <citation type="journal article" date="2015" name="Nature">
        <title>rRNA introns, odd ribosomes, and small enigmatic genomes across a large radiation of phyla.</title>
        <authorList>
            <person name="Brown C.T."/>
            <person name="Hug L.A."/>
            <person name="Thomas B.C."/>
            <person name="Sharon I."/>
            <person name="Castelle C.J."/>
            <person name="Singh A."/>
            <person name="Wilkins M.J."/>
            <person name="Williams K.H."/>
            <person name="Banfield J.F."/>
        </authorList>
    </citation>
    <scope>NUCLEOTIDE SEQUENCE [LARGE SCALE GENOMIC DNA]</scope>
</reference>
<dbReference type="Proteomes" id="UP000034956">
    <property type="component" value="Unassembled WGS sequence"/>
</dbReference>
<gene>
    <name evidence="6" type="ORF">UY23_C0004G0029</name>
</gene>
<keyword evidence="5" id="KW-0812">Transmembrane</keyword>
<feature type="transmembrane region" description="Helical" evidence="5">
    <location>
        <begin position="6"/>
        <end position="24"/>
    </location>
</feature>
<protein>
    <recommendedName>
        <fullName evidence="8">DNA recombination protein RmuC</fullName>
    </recommendedName>
</protein>
<evidence type="ECO:0000256" key="4">
    <source>
        <dbReference type="ARBA" id="ARBA00023172"/>
    </source>
</evidence>
<evidence type="ECO:0000313" key="7">
    <source>
        <dbReference type="Proteomes" id="UP000034956"/>
    </source>
</evidence>
<name>A0A0G1UAC3_9BACT</name>
<dbReference type="EMBL" id="LCPF01000004">
    <property type="protein sequence ID" value="KKU91084.1"/>
    <property type="molecule type" value="Genomic_DNA"/>
</dbReference>
<comment type="function">
    <text evidence="1">Involved in DNA recombination.</text>
</comment>
<dbReference type="GO" id="GO:0006310">
    <property type="term" value="P:DNA recombination"/>
    <property type="evidence" value="ECO:0007669"/>
    <property type="project" value="UniProtKB-KW"/>
</dbReference>
<keyword evidence="5" id="KW-0472">Membrane</keyword>
<proteinExistence type="inferred from homology"/>